<evidence type="ECO:0000313" key="2">
    <source>
        <dbReference type="EMBL" id="GJT32193.1"/>
    </source>
</evidence>
<keyword evidence="3" id="KW-1185">Reference proteome</keyword>
<gene>
    <name evidence="2" type="ORF">Tco_0922612</name>
</gene>
<evidence type="ECO:0000256" key="1">
    <source>
        <dbReference type="SAM" id="MobiDB-lite"/>
    </source>
</evidence>
<dbReference type="Proteomes" id="UP001151760">
    <property type="component" value="Unassembled WGS sequence"/>
</dbReference>
<dbReference type="EMBL" id="BQNB010014771">
    <property type="protein sequence ID" value="GJT32193.1"/>
    <property type="molecule type" value="Genomic_DNA"/>
</dbReference>
<name>A0ABQ5D116_9ASTR</name>
<feature type="compositionally biased region" description="Basic and acidic residues" evidence="1">
    <location>
        <begin position="646"/>
        <end position="656"/>
    </location>
</feature>
<reference evidence="2" key="1">
    <citation type="journal article" date="2022" name="Int. J. Mol. Sci.">
        <title>Draft Genome of Tanacetum Coccineum: Genomic Comparison of Closely Related Tanacetum-Family Plants.</title>
        <authorList>
            <person name="Yamashiro T."/>
            <person name="Shiraishi A."/>
            <person name="Nakayama K."/>
            <person name="Satake H."/>
        </authorList>
    </citation>
    <scope>NUCLEOTIDE SEQUENCE</scope>
</reference>
<sequence length="792" mass="90248">MSSCIIRWSPYTYVTLISETGQESLLGSDEGDLYDGDVPRRFVPYSDPRRTRGRACWITPADGGDGDDEPSVRTLMNDAAGCNDDEEPFSRGRAVVIEAFESVGLHPHLDHLRIRIPFTQIRLRYRQRDSDVSCDASHPHYFTYFPRTNIPELRCSLGKRAWSLLLTAPGYEIGESSAAGAARQPGPTPAVDTWDEIVEAMMEIASSEERSAAIREVRCKHVEAGRRLQPWFKNRGRGKCPSNENALHCFEVPQHINFKALKESRWPDPMAKKMESVFLISNCAITNQVKFASCTLQGSALTWWNSHGQDQKLESEYWNLKLKWKVCRCLPDMNLAVIKASKLSLMQEAIEFATDMIDKKVDHCTVKPMSLRSDCPKAEELANQGSGWKWLCYVARAFVVGSAAKYHAVIVCDEKLVRVPFGDKTLIFHGDDKHTGHKSRLNIISCTRTQKYLLEGCPIFLAQVTMKEAEDKSKEKKLEEVPIVQDFLEGAAASAPVRHGQLIDGSIRDGGNYRQANEKLWLKRRSSLIGVTRQRQLSVDKAKVVLCANYGVTQMDMKTLSLCDASNQRVRAVLMQREKSEWLMHSRQQRFMRKIYTIMIGVRRSLLCVHSKIWIRASICWAKFWGTVFTDHKSLQTHLDQKEAYVDENSKGPEKKPGKRIGTACGRNNVSKQQKLVTSLRLHRSDCSMKPTRRLVQNEAEKASARDRKRVFTRWEKVNPRLYETFQVLDQTLAVPSDEYILMINSFCGRTSGKSFEREFQEAKRDVVLTIIQSSSELQEEVQMFSWEAGKI</sequence>
<feature type="region of interest" description="Disordered" evidence="1">
    <location>
        <begin position="646"/>
        <end position="665"/>
    </location>
</feature>
<protein>
    <recommendedName>
        <fullName evidence="4">Retrotransposon gag domain-containing protein</fullName>
    </recommendedName>
</protein>
<proteinExistence type="predicted"/>
<reference evidence="2" key="2">
    <citation type="submission" date="2022-01" db="EMBL/GenBank/DDBJ databases">
        <authorList>
            <person name="Yamashiro T."/>
            <person name="Shiraishi A."/>
            <person name="Satake H."/>
            <person name="Nakayama K."/>
        </authorList>
    </citation>
    <scope>NUCLEOTIDE SEQUENCE</scope>
</reference>
<accession>A0ABQ5D116</accession>
<evidence type="ECO:0008006" key="4">
    <source>
        <dbReference type="Google" id="ProtNLM"/>
    </source>
</evidence>
<evidence type="ECO:0000313" key="3">
    <source>
        <dbReference type="Proteomes" id="UP001151760"/>
    </source>
</evidence>
<organism evidence="2 3">
    <name type="scientific">Tanacetum coccineum</name>
    <dbReference type="NCBI Taxonomy" id="301880"/>
    <lineage>
        <taxon>Eukaryota</taxon>
        <taxon>Viridiplantae</taxon>
        <taxon>Streptophyta</taxon>
        <taxon>Embryophyta</taxon>
        <taxon>Tracheophyta</taxon>
        <taxon>Spermatophyta</taxon>
        <taxon>Magnoliopsida</taxon>
        <taxon>eudicotyledons</taxon>
        <taxon>Gunneridae</taxon>
        <taxon>Pentapetalae</taxon>
        <taxon>asterids</taxon>
        <taxon>campanulids</taxon>
        <taxon>Asterales</taxon>
        <taxon>Asteraceae</taxon>
        <taxon>Asteroideae</taxon>
        <taxon>Anthemideae</taxon>
        <taxon>Anthemidinae</taxon>
        <taxon>Tanacetum</taxon>
    </lineage>
</organism>
<comment type="caution">
    <text evidence="2">The sequence shown here is derived from an EMBL/GenBank/DDBJ whole genome shotgun (WGS) entry which is preliminary data.</text>
</comment>